<accession>A0A9W6FMN0</accession>
<reference evidence="1" key="1">
    <citation type="submission" date="2022-12" db="EMBL/GenBank/DDBJ databases">
        <title>Reference genome sequencing for broad-spectrum identification of bacterial and archaeal isolates by mass spectrometry.</title>
        <authorList>
            <person name="Sekiguchi Y."/>
            <person name="Tourlousse D.M."/>
        </authorList>
    </citation>
    <scope>NUCLEOTIDE SEQUENCE</scope>
    <source>
        <strain evidence="1">301</strain>
    </source>
</reference>
<sequence length="60" mass="6817">MTPRPDEDAAARAWRAEVRLTYELQRAQLIGWQPSFRAQLLASSGQFAIIMAGARWGRRS</sequence>
<dbReference type="AlphaFoldDB" id="A0A9W6FMN0"/>
<organism evidence="1 3">
    <name type="scientific">Xanthobacter flavus</name>
    <dbReference type="NCBI Taxonomy" id="281"/>
    <lineage>
        <taxon>Bacteria</taxon>
        <taxon>Pseudomonadati</taxon>
        <taxon>Pseudomonadota</taxon>
        <taxon>Alphaproteobacteria</taxon>
        <taxon>Hyphomicrobiales</taxon>
        <taxon>Xanthobacteraceae</taxon>
        <taxon>Xanthobacter</taxon>
    </lineage>
</organism>
<reference evidence="2 4" key="2">
    <citation type="submission" date="2023-07" db="EMBL/GenBank/DDBJ databases">
        <title>Genomic Encyclopedia of Type Strains, Phase IV (KMG-IV): sequencing the most valuable type-strain genomes for metagenomic binning, comparative biology and taxonomic classification.</title>
        <authorList>
            <person name="Goeker M."/>
        </authorList>
    </citation>
    <scope>NUCLEOTIDE SEQUENCE [LARGE SCALE GENOMIC DNA]</scope>
    <source>
        <strain evidence="2 4">DSM 338</strain>
    </source>
</reference>
<comment type="caution">
    <text evidence="1">The sequence shown here is derived from an EMBL/GenBank/DDBJ whole genome shotgun (WGS) entry which is preliminary data.</text>
</comment>
<evidence type="ECO:0000313" key="2">
    <source>
        <dbReference type="EMBL" id="MDR6331945.1"/>
    </source>
</evidence>
<protein>
    <submittedName>
        <fullName evidence="1">Uncharacterized protein</fullName>
    </submittedName>
</protein>
<proteinExistence type="predicted"/>
<evidence type="ECO:0000313" key="1">
    <source>
        <dbReference type="EMBL" id="GLI25621.1"/>
    </source>
</evidence>
<dbReference type="Proteomes" id="UP001144397">
    <property type="component" value="Unassembled WGS sequence"/>
</dbReference>
<dbReference type="Proteomes" id="UP001245370">
    <property type="component" value="Unassembled WGS sequence"/>
</dbReference>
<name>A0A9W6FMN0_XANFL</name>
<dbReference type="EMBL" id="BSDO01000022">
    <property type="protein sequence ID" value="GLI25621.1"/>
    <property type="molecule type" value="Genomic_DNA"/>
</dbReference>
<evidence type="ECO:0000313" key="3">
    <source>
        <dbReference type="Proteomes" id="UP001144397"/>
    </source>
</evidence>
<evidence type="ECO:0000313" key="4">
    <source>
        <dbReference type="Proteomes" id="UP001245370"/>
    </source>
</evidence>
<dbReference type="GeneID" id="95766067"/>
<gene>
    <name evidence="2" type="ORF">GGQ86_000392</name>
    <name evidence="1" type="ORF">XFLAVUS301_52950</name>
</gene>
<keyword evidence="4" id="KW-1185">Reference proteome</keyword>
<dbReference type="EMBL" id="JAVDPY010000001">
    <property type="protein sequence ID" value="MDR6331945.1"/>
    <property type="molecule type" value="Genomic_DNA"/>
</dbReference>
<dbReference type="RefSeq" id="WP_281810107.1">
    <property type="nucleotide sequence ID" value="NZ_BSDO01000022.1"/>
</dbReference>